<evidence type="ECO:0000256" key="1">
    <source>
        <dbReference type="SAM" id="MobiDB-lite"/>
    </source>
</evidence>
<name>A0AAV9HNK9_9PEZI</name>
<evidence type="ECO:0000313" key="3">
    <source>
        <dbReference type="EMBL" id="KAK4461594.1"/>
    </source>
</evidence>
<evidence type="ECO:0000313" key="4">
    <source>
        <dbReference type="Proteomes" id="UP001321749"/>
    </source>
</evidence>
<feature type="region of interest" description="Disordered" evidence="1">
    <location>
        <begin position="174"/>
        <end position="200"/>
    </location>
</feature>
<comment type="caution">
    <text evidence="3">The sequence shown here is derived from an EMBL/GenBank/DDBJ whole genome shotgun (WGS) entry which is preliminary data.</text>
</comment>
<dbReference type="EMBL" id="MU864988">
    <property type="protein sequence ID" value="KAK4461594.1"/>
    <property type="molecule type" value="Genomic_DNA"/>
</dbReference>
<proteinExistence type="predicted"/>
<keyword evidence="4" id="KW-1185">Reference proteome</keyword>
<protein>
    <submittedName>
        <fullName evidence="3">Uncharacterized protein</fullName>
    </submittedName>
</protein>
<sequence length="211" mass="24764">MHEFGLGLAFSVRVYTTHCIHQHGPLIIMGRVHISVGVEWSDHVVRPGHRWDRWLQWVGITASIFLFFCRAVVSLSRLFKSFERSFGFLVLFLFFFFFMIPRLAFYLFDFRHEKKNRSDKFRTGGVYFRVRRQGVCLSLLRFPFFVDKTGSTGVVMGQSRGFCFSGICKAKSSSQESRKQRMREKKAHTPHTHTKGKRKKVINSDCYKLFT</sequence>
<gene>
    <name evidence="3" type="ORF">QBC42DRAFT_92002</name>
</gene>
<keyword evidence="2" id="KW-1133">Transmembrane helix</keyword>
<keyword evidence="2" id="KW-0812">Transmembrane</keyword>
<evidence type="ECO:0000256" key="2">
    <source>
        <dbReference type="SAM" id="Phobius"/>
    </source>
</evidence>
<feature type="transmembrane region" description="Helical" evidence="2">
    <location>
        <begin position="85"/>
        <end position="108"/>
    </location>
</feature>
<feature type="compositionally biased region" description="Basic residues" evidence="1">
    <location>
        <begin position="180"/>
        <end position="200"/>
    </location>
</feature>
<accession>A0AAV9HNK9</accession>
<dbReference type="Proteomes" id="UP001321749">
    <property type="component" value="Unassembled WGS sequence"/>
</dbReference>
<reference evidence="3" key="2">
    <citation type="submission" date="2023-06" db="EMBL/GenBank/DDBJ databases">
        <authorList>
            <consortium name="Lawrence Berkeley National Laboratory"/>
            <person name="Mondo S.J."/>
            <person name="Hensen N."/>
            <person name="Bonometti L."/>
            <person name="Westerberg I."/>
            <person name="Brannstrom I.O."/>
            <person name="Guillou S."/>
            <person name="Cros-Aarteil S."/>
            <person name="Calhoun S."/>
            <person name="Haridas S."/>
            <person name="Kuo A."/>
            <person name="Pangilinan J."/>
            <person name="Riley R."/>
            <person name="Labutti K."/>
            <person name="Andreopoulos B."/>
            <person name="Lipzen A."/>
            <person name="Chen C."/>
            <person name="Yanf M."/>
            <person name="Daum C."/>
            <person name="Ng V."/>
            <person name="Clum A."/>
            <person name="Steindorff A."/>
            <person name="Ohm R."/>
            <person name="Martin F."/>
            <person name="Silar P."/>
            <person name="Natvig D."/>
            <person name="Lalanne C."/>
            <person name="Gautier V."/>
            <person name="Ament-Velasquez S.L."/>
            <person name="Kruys A."/>
            <person name="Hutchinson M.I."/>
            <person name="Powell A.J."/>
            <person name="Barry K."/>
            <person name="Miller A.N."/>
            <person name="Grigoriev I.V."/>
            <person name="Debuchy R."/>
            <person name="Gladieux P."/>
            <person name="Thoren M.H."/>
            <person name="Johannesson H."/>
        </authorList>
    </citation>
    <scope>NUCLEOTIDE SEQUENCE</scope>
    <source>
        <strain evidence="3">PSN324</strain>
    </source>
</reference>
<dbReference type="AlphaFoldDB" id="A0AAV9HNK9"/>
<keyword evidence="2" id="KW-0472">Membrane</keyword>
<organism evidence="3 4">
    <name type="scientific">Cladorrhinum samala</name>
    <dbReference type="NCBI Taxonomy" id="585594"/>
    <lineage>
        <taxon>Eukaryota</taxon>
        <taxon>Fungi</taxon>
        <taxon>Dikarya</taxon>
        <taxon>Ascomycota</taxon>
        <taxon>Pezizomycotina</taxon>
        <taxon>Sordariomycetes</taxon>
        <taxon>Sordariomycetidae</taxon>
        <taxon>Sordariales</taxon>
        <taxon>Podosporaceae</taxon>
        <taxon>Cladorrhinum</taxon>
    </lineage>
</organism>
<reference evidence="3" key="1">
    <citation type="journal article" date="2023" name="Mol. Phylogenet. Evol.">
        <title>Genome-scale phylogeny and comparative genomics of the fungal order Sordariales.</title>
        <authorList>
            <person name="Hensen N."/>
            <person name="Bonometti L."/>
            <person name="Westerberg I."/>
            <person name="Brannstrom I.O."/>
            <person name="Guillou S."/>
            <person name="Cros-Aarteil S."/>
            <person name="Calhoun S."/>
            <person name="Haridas S."/>
            <person name="Kuo A."/>
            <person name="Mondo S."/>
            <person name="Pangilinan J."/>
            <person name="Riley R."/>
            <person name="LaButti K."/>
            <person name="Andreopoulos B."/>
            <person name="Lipzen A."/>
            <person name="Chen C."/>
            <person name="Yan M."/>
            <person name="Daum C."/>
            <person name="Ng V."/>
            <person name="Clum A."/>
            <person name="Steindorff A."/>
            <person name="Ohm R.A."/>
            <person name="Martin F."/>
            <person name="Silar P."/>
            <person name="Natvig D.O."/>
            <person name="Lalanne C."/>
            <person name="Gautier V."/>
            <person name="Ament-Velasquez S.L."/>
            <person name="Kruys A."/>
            <person name="Hutchinson M.I."/>
            <person name="Powell A.J."/>
            <person name="Barry K."/>
            <person name="Miller A.N."/>
            <person name="Grigoriev I.V."/>
            <person name="Debuchy R."/>
            <person name="Gladieux P."/>
            <person name="Hiltunen Thoren M."/>
            <person name="Johannesson H."/>
        </authorList>
    </citation>
    <scope>NUCLEOTIDE SEQUENCE</scope>
    <source>
        <strain evidence="3">PSN324</strain>
    </source>
</reference>
<feature type="transmembrane region" description="Helical" evidence="2">
    <location>
        <begin position="54"/>
        <end position="73"/>
    </location>
</feature>